<dbReference type="Proteomes" id="UP000003711">
    <property type="component" value="Unassembled WGS sequence"/>
</dbReference>
<protein>
    <submittedName>
        <fullName evidence="2">Uncharacterized protein</fullName>
    </submittedName>
</protein>
<proteinExistence type="predicted"/>
<feature type="non-terminal residue" evidence="2">
    <location>
        <position position="57"/>
    </location>
</feature>
<dbReference type="EMBL" id="ACCH01000081">
    <property type="protein sequence ID" value="EEF91476.1"/>
    <property type="molecule type" value="Genomic_DNA"/>
</dbReference>
<evidence type="ECO:0000313" key="2">
    <source>
        <dbReference type="EMBL" id="EEF91476.1"/>
    </source>
</evidence>
<reference evidence="2 3" key="2">
    <citation type="submission" date="2009-01" db="EMBL/GenBank/DDBJ databases">
        <title>Draft genome sequence of Bacteroides cellulosilyticus (DSM 14838).</title>
        <authorList>
            <person name="Sudarsanam P."/>
            <person name="Ley R."/>
            <person name="Guruge J."/>
            <person name="Turnbaugh P.J."/>
            <person name="Mahowald M."/>
            <person name="Liep D."/>
            <person name="Gordon J."/>
        </authorList>
    </citation>
    <scope>NUCLEOTIDE SEQUENCE [LARGE SCALE GENOMIC DNA]</scope>
    <source>
        <strain evidence="2 3">DSM 14838</strain>
    </source>
</reference>
<feature type="chain" id="PRO_5003161396" evidence="1">
    <location>
        <begin position="23"/>
        <end position="57"/>
    </location>
</feature>
<sequence length="57" mass="6223">MKHLQWLLATACMLAVCLSVSAQSGKKVKSISPEKWVKSKVWSEGLKAKPHSSTNLA</sequence>
<name>E2N9D4_9BACE</name>
<comment type="caution">
    <text evidence="2">The sequence shown here is derived from an EMBL/GenBank/DDBJ whole genome shotgun (WGS) entry which is preliminary data.</text>
</comment>
<keyword evidence="1" id="KW-0732">Signal</keyword>
<evidence type="ECO:0000313" key="3">
    <source>
        <dbReference type="Proteomes" id="UP000003711"/>
    </source>
</evidence>
<reference evidence="2 3" key="1">
    <citation type="submission" date="2008-12" db="EMBL/GenBank/DDBJ databases">
        <authorList>
            <person name="Fulton L."/>
            <person name="Clifton S."/>
            <person name="Fulton B."/>
            <person name="Xu J."/>
            <person name="Minx P."/>
            <person name="Pepin K.H."/>
            <person name="Johnson M."/>
            <person name="Bhonagiri V."/>
            <person name="Nash W.E."/>
            <person name="Mardis E.R."/>
            <person name="Wilson R.K."/>
        </authorList>
    </citation>
    <scope>NUCLEOTIDE SEQUENCE [LARGE SCALE GENOMIC DNA]</scope>
    <source>
        <strain evidence="2 3">DSM 14838</strain>
    </source>
</reference>
<dbReference type="AlphaFoldDB" id="E2N9D4"/>
<gene>
    <name evidence="2" type="ORF">BACCELL_00879</name>
</gene>
<evidence type="ECO:0000256" key="1">
    <source>
        <dbReference type="SAM" id="SignalP"/>
    </source>
</evidence>
<accession>E2N9D4</accession>
<dbReference type="HOGENOM" id="CLU_3000756_0_0_10"/>
<organism evidence="2 3">
    <name type="scientific">Bacteroides cellulosilyticus DSM 14838</name>
    <dbReference type="NCBI Taxonomy" id="537012"/>
    <lineage>
        <taxon>Bacteria</taxon>
        <taxon>Pseudomonadati</taxon>
        <taxon>Bacteroidota</taxon>
        <taxon>Bacteroidia</taxon>
        <taxon>Bacteroidales</taxon>
        <taxon>Bacteroidaceae</taxon>
        <taxon>Bacteroides</taxon>
    </lineage>
</organism>
<feature type="signal peptide" evidence="1">
    <location>
        <begin position="1"/>
        <end position="22"/>
    </location>
</feature>